<dbReference type="OrthoDB" id="10026739at2759"/>
<dbReference type="AlphaFoldDB" id="A0A6P4ZRU0"/>
<feature type="compositionally biased region" description="Pro residues" evidence="2">
    <location>
        <begin position="376"/>
        <end position="386"/>
    </location>
</feature>
<organism evidence="3 4">
    <name type="scientific">Branchiostoma belcheri</name>
    <name type="common">Amphioxus</name>
    <dbReference type="NCBI Taxonomy" id="7741"/>
    <lineage>
        <taxon>Eukaryota</taxon>
        <taxon>Metazoa</taxon>
        <taxon>Chordata</taxon>
        <taxon>Cephalochordata</taxon>
        <taxon>Leptocardii</taxon>
        <taxon>Amphioxiformes</taxon>
        <taxon>Branchiostomatidae</taxon>
        <taxon>Branchiostoma</taxon>
    </lineage>
</organism>
<dbReference type="KEGG" id="bbel:109475971"/>
<accession>A0A6P4ZRU0</accession>
<feature type="coiled-coil region" evidence="1">
    <location>
        <begin position="424"/>
        <end position="486"/>
    </location>
</feature>
<protein>
    <submittedName>
        <fullName evidence="4">Uncharacterized protein LOC109475971</fullName>
    </submittedName>
</protein>
<dbReference type="GeneID" id="109475971"/>
<proteinExistence type="predicted"/>
<feature type="region of interest" description="Disordered" evidence="2">
    <location>
        <begin position="1"/>
        <end position="25"/>
    </location>
</feature>
<reference evidence="4" key="1">
    <citation type="submission" date="2025-08" db="UniProtKB">
        <authorList>
            <consortium name="RefSeq"/>
        </authorList>
    </citation>
    <scope>IDENTIFICATION</scope>
    <source>
        <tissue evidence="4">Gonad</tissue>
    </source>
</reference>
<feature type="region of interest" description="Disordered" evidence="2">
    <location>
        <begin position="356"/>
        <end position="393"/>
    </location>
</feature>
<feature type="compositionally biased region" description="Basic and acidic residues" evidence="2">
    <location>
        <begin position="356"/>
        <end position="375"/>
    </location>
</feature>
<dbReference type="RefSeq" id="XP_019632336.1">
    <property type="nucleotide sequence ID" value="XM_019776777.1"/>
</dbReference>
<name>A0A6P4ZRU0_BRABE</name>
<evidence type="ECO:0000256" key="1">
    <source>
        <dbReference type="SAM" id="Coils"/>
    </source>
</evidence>
<evidence type="ECO:0000313" key="3">
    <source>
        <dbReference type="Proteomes" id="UP000515135"/>
    </source>
</evidence>
<keyword evidence="3" id="KW-1185">Reference proteome</keyword>
<keyword evidence="1" id="KW-0175">Coiled coil</keyword>
<evidence type="ECO:0000256" key="2">
    <source>
        <dbReference type="SAM" id="MobiDB-lite"/>
    </source>
</evidence>
<sequence length="524" mass="59708">MVTDSVVPSGADCRLPPTVPGKKWTRRSKILPDDKTARDSAIGFATDVATSRLEGSTVSTTVGRLWSPSMATTTAAKSGRSASPKMMRSRISPFSKLLNQVATGLRQSADDFSQVKLMLQIDGHLPADVIENMRDPAQMFDELFKLFKVTKTDIDLLEDLVRDAGRMLDFQEGLKEFKRESRYESIEPSPERNAHAIADKLEKLLHNDKSKESSGVLAFLQHYGKAKGFGRERLHVVKSDICSMLGIKRSQFIFITKYQEEKKEEGYVCIYQLPANRARKLIAMTKSNDDRLLGLGLRAVRLTGHRRVPLSMPFKEEELYKRTFKKMEELSKLYDQPISALESGILGNQLAKLAEKHEKEKTEVTPTPTKDERPRLPPISLPPAPRKPTISTSLPVNHLHDENKRLLLQTHSLQESLVSQKLELARKTEQVREKDLQMAHLERQVSMYEQQNTNLHKQGLTMARKLQDMRKQALMLEQKVKEFQIKNDLYRTAARTKMRFGNQMSLARRAIPQVRAVRPRDVLN</sequence>
<gene>
    <name evidence="4" type="primary">LOC109475971</name>
</gene>
<evidence type="ECO:0000313" key="4">
    <source>
        <dbReference type="RefSeq" id="XP_019632336.1"/>
    </source>
</evidence>
<dbReference type="InterPro" id="IPR011029">
    <property type="entry name" value="DEATH-like_dom_sf"/>
</dbReference>
<dbReference type="Gene3D" id="1.10.533.10">
    <property type="entry name" value="Death Domain, Fas"/>
    <property type="match status" value="1"/>
</dbReference>
<dbReference type="Proteomes" id="UP000515135">
    <property type="component" value="Unplaced"/>
</dbReference>